<evidence type="ECO:0000259" key="7">
    <source>
        <dbReference type="SMART" id="SM00822"/>
    </source>
</evidence>
<feature type="domain" description="Ketoreductase" evidence="7">
    <location>
        <begin position="8"/>
        <end position="194"/>
    </location>
</feature>
<evidence type="ECO:0000256" key="1">
    <source>
        <dbReference type="ARBA" id="ARBA00004191"/>
    </source>
</evidence>
<dbReference type="PRINTS" id="PR00080">
    <property type="entry name" value="SDRFAMILY"/>
</dbReference>
<evidence type="ECO:0000256" key="2">
    <source>
        <dbReference type="ARBA" id="ARBA00006484"/>
    </source>
</evidence>
<dbReference type="InterPro" id="IPR036291">
    <property type="entry name" value="NAD(P)-bd_dom_sf"/>
</dbReference>
<dbReference type="InterPro" id="IPR057326">
    <property type="entry name" value="KR_dom"/>
</dbReference>
<keyword evidence="3" id="KW-0964">Secreted</keyword>
<dbReference type="Gene3D" id="3.40.50.720">
    <property type="entry name" value="NAD(P)-binding Rossmann-like Domain"/>
    <property type="match status" value="1"/>
</dbReference>
<evidence type="ECO:0000313" key="8">
    <source>
        <dbReference type="EMBL" id="QSE93438.1"/>
    </source>
</evidence>
<comment type="subcellular location">
    <subcellularLocation>
        <location evidence="1">Secreted</location>
        <location evidence="1">Cell wall</location>
    </subcellularLocation>
</comment>
<dbReference type="RefSeq" id="WP_206009986.1">
    <property type="nucleotide sequence ID" value="NZ_CP070619.1"/>
</dbReference>
<reference evidence="8 9" key="2">
    <citation type="journal article" date="2022" name="Arch. Microbiol.">
        <title>Rhodococcus pseudokoreensis sp. nov. isolated from the rhizosphere of young M26 apple rootstocks.</title>
        <authorList>
            <person name="Kampfer P."/>
            <person name="Glaeser S.P."/>
            <person name="Blom J."/>
            <person name="Wolf J."/>
            <person name="Benning S."/>
            <person name="Schloter M."/>
            <person name="Neumann-Schaal M."/>
        </authorList>
    </citation>
    <scope>NUCLEOTIDE SEQUENCE [LARGE SCALE GENOMIC DNA]</scope>
    <source>
        <strain evidence="8 9">R79</strain>
    </source>
</reference>
<evidence type="ECO:0000313" key="9">
    <source>
        <dbReference type="Proteomes" id="UP000662986"/>
    </source>
</evidence>
<keyword evidence="9" id="KW-1185">Reference proteome</keyword>
<evidence type="ECO:0000256" key="4">
    <source>
        <dbReference type="ARBA" id="ARBA00040781"/>
    </source>
</evidence>
<dbReference type="PANTHER" id="PTHR42879">
    <property type="entry name" value="3-OXOACYL-(ACYL-CARRIER-PROTEIN) REDUCTASE"/>
    <property type="match status" value="1"/>
</dbReference>
<accession>A0A974WAZ6</accession>
<keyword evidence="3" id="KW-0134">Cell wall</keyword>
<comment type="similarity">
    <text evidence="2 6">Belongs to the short-chain dehydrogenases/reductases (SDR) family.</text>
</comment>
<dbReference type="PRINTS" id="PR00081">
    <property type="entry name" value="GDHRDH"/>
</dbReference>
<gene>
    <name evidence="8" type="ORF">JWS13_35010</name>
</gene>
<dbReference type="SMART" id="SM00822">
    <property type="entry name" value="PKS_KR"/>
    <property type="match status" value="1"/>
</dbReference>
<dbReference type="PANTHER" id="PTHR42879:SF2">
    <property type="entry name" value="3-OXOACYL-[ACYL-CARRIER-PROTEIN] REDUCTASE FABG"/>
    <property type="match status" value="1"/>
</dbReference>
<dbReference type="InterPro" id="IPR002347">
    <property type="entry name" value="SDR_fam"/>
</dbReference>
<evidence type="ECO:0000256" key="3">
    <source>
        <dbReference type="ARBA" id="ARBA00022512"/>
    </source>
</evidence>
<name>A0A974WAZ6_9NOCA</name>
<comment type="catalytic activity">
    <reaction evidence="5">
        <text>a (3R)-hydroxyacyl-[ACP] + NADP(+) = a 3-oxoacyl-[ACP] + NADPH + H(+)</text>
        <dbReference type="Rhea" id="RHEA:17397"/>
        <dbReference type="Rhea" id="RHEA-COMP:9916"/>
        <dbReference type="Rhea" id="RHEA-COMP:9945"/>
        <dbReference type="ChEBI" id="CHEBI:15378"/>
        <dbReference type="ChEBI" id="CHEBI:57783"/>
        <dbReference type="ChEBI" id="CHEBI:58349"/>
        <dbReference type="ChEBI" id="CHEBI:78776"/>
        <dbReference type="ChEBI" id="CHEBI:78827"/>
        <dbReference type="EC" id="1.1.1.100"/>
    </reaction>
    <physiologicalReaction direction="right-to-left" evidence="5">
        <dbReference type="Rhea" id="RHEA:17399"/>
    </physiologicalReaction>
</comment>
<reference evidence="8 9" key="1">
    <citation type="journal article" date="2021" name="Microbiol. Resour. Announc.">
        <title>Complete Genome Sequences of Two Rhodococcus sp. Strains with Large and Linear Chromosomes, Isolated from Apple Rhizosphere.</title>
        <authorList>
            <person name="Benning S."/>
            <person name="Brugnone N."/>
            <person name="Siani R."/>
            <person name="Kublik S."/>
            <person name="Schloter M."/>
            <person name="Rad V."/>
        </authorList>
    </citation>
    <scope>NUCLEOTIDE SEQUENCE [LARGE SCALE GENOMIC DNA]</scope>
    <source>
        <strain evidence="8 9">R79</strain>
    </source>
</reference>
<dbReference type="PROSITE" id="PS00061">
    <property type="entry name" value="ADH_SHORT"/>
    <property type="match status" value="1"/>
</dbReference>
<evidence type="ECO:0000256" key="5">
    <source>
        <dbReference type="ARBA" id="ARBA00047400"/>
    </source>
</evidence>
<dbReference type="InterPro" id="IPR020904">
    <property type="entry name" value="Sc_DH/Rdtase_CS"/>
</dbReference>
<protein>
    <recommendedName>
        <fullName evidence="4">3-oxoacyl-[acyl-carrier-protein] reductase MabA</fullName>
    </recommendedName>
</protein>
<evidence type="ECO:0000256" key="6">
    <source>
        <dbReference type="RuleBase" id="RU000363"/>
    </source>
</evidence>
<proteinExistence type="inferred from homology"/>
<sequence>MTNAGEQKVAVVTGGGRGIGAAIAQRLASDGFAVAVNYSRSETHAAEVVAKIVAGGGRAVAIKADIGNAASAEELISRTADTLGEPTVLVNNAGMNLAGSVRKQEPEDWDRVIAVNLSGAFYCTHAALPAMYENGWGRVVFFGSPSGGRRPSPGMSAYSAAKAGLTGMTRTLALEVARRGITVNTVVPGFVETDIISSGGDAAVDALAAHWPRIPAESVAATVSFLVSDDARHVSGEEVGVWLGGPVGV</sequence>
<organism evidence="8 9">
    <name type="scientific">Rhodococcus pseudokoreensis</name>
    <dbReference type="NCBI Taxonomy" id="2811421"/>
    <lineage>
        <taxon>Bacteria</taxon>
        <taxon>Bacillati</taxon>
        <taxon>Actinomycetota</taxon>
        <taxon>Actinomycetes</taxon>
        <taxon>Mycobacteriales</taxon>
        <taxon>Nocardiaceae</taxon>
        <taxon>Rhodococcus</taxon>
    </lineage>
</organism>
<dbReference type="Proteomes" id="UP000662986">
    <property type="component" value="Chromosome"/>
</dbReference>
<dbReference type="Pfam" id="PF00106">
    <property type="entry name" value="adh_short"/>
    <property type="match status" value="1"/>
</dbReference>
<dbReference type="EMBL" id="CP070619">
    <property type="protein sequence ID" value="QSE93438.1"/>
    <property type="molecule type" value="Genomic_DNA"/>
</dbReference>
<dbReference type="SUPFAM" id="SSF51735">
    <property type="entry name" value="NAD(P)-binding Rossmann-fold domains"/>
    <property type="match status" value="1"/>
</dbReference>
<dbReference type="InterPro" id="IPR050259">
    <property type="entry name" value="SDR"/>
</dbReference>